<evidence type="ECO:0000256" key="15">
    <source>
        <dbReference type="ARBA" id="ARBA00049003"/>
    </source>
</evidence>
<evidence type="ECO:0000256" key="1">
    <source>
        <dbReference type="ARBA" id="ARBA00001936"/>
    </source>
</evidence>
<evidence type="ECO:0000256" key="16">
    <source>
        <dbReference type="ARBA" id="ARBA00049308"/>
    </source>
</evidence>
<dbReference type="AlphaFoldDB" id="A0ABD1IZ14"/>
<sequence>MDRDEMDQEDGLDGPVHGPHRVRPSSYRALRSAVSSLARIDDFFCEKIGSGFFSEVFKVQHRTSGQVMALKMNTMASNRANMLKEVQLMNRLCHPNILRFVGVCVHEGHLHALTEYINGGNLEQLLDSDIVLLWATRISIALDISRGLQYLHSKGIFHRDLTSKNCLVRWEAGLCTAVVGDFGLAEKIPDCSDGSNRQPLAIVGSPYWMAPEVLRGEAYNEKVDVFAFGIILCEIIGRIKADPDFLPRTEDFGLDVAAFALMLGDCPPAFFALAVICCSMDVVSRPPFSDIVYELEEIHGKSEAQDDLPDIEDSTMSSDVIVERRRSLCCPDDPHLAHSQSDKLFLMTPPRQAQPSSQTTPSTRVNPFSHREDLKGGRIKLFDTPSKSVISLTFDLPPPPDPSDPSHCGRGSPRSHRRTQSLPCNPPLANLPNGGVPPHPAHENGLDTSNESGTDLSSSRSEVDLPNESTASVVPNKASAEPVGQYSVATDSVFSSEGDPADCVMVNGLEANPHAVDRALDERGAQHTAQALTLTGMVADRWHMAATDQSRGLAVSDGETLTRAVGRADAASPGGMGKRDGEREERGMNVQAVMEDSGLELPSLAAVEEEEEEEDVGHEEAMDCKASPDPLEGSVGTQFHLGCSTSSKTTGDPRSPKDCSTPFETLEGASRHLNLDGNIPFRALDGTAEPLANGWRSPISNVPPSLETHDNNNGPITRPLGWGGGVNGYHPAPTSTTPTPFDSPSPDYDEVISCPSCCLAGLRLPSLCVRTPTSHSAPAYKNLSGDSTANQGLLCQAPPTSKRPPLNAQKNM</sequence>
<evidence type="ECO:0000256" key="17">
    <source>
        <dbReference type="ARBA" id="ARBA00051680"/>
    </source>
</evidence>
<evidence type="ECO:0000256" key="9">
    <source>
        <dbReference type="ARBA" id="ARBA00022741"/>
    </source>
</evidence>
<gene>
    <name evidence="21" type="ORF">ACEWY4_025019</name>
</gene>
<feature type="compositionally biased region" description="Low complexity" evidence="19">
    <location>
        <begin position="731"/>
        <end position="744"/>
    </location>
</feature>
<dbReference type="InterPro" id="IPR050940">
    <property type="entry name" value="Actin_reg-Ser/Thr_kinase"/>
</dbReference>
<evidence type="ECO:0000256" key="19">
    <source>
        <dbReference type="SAM" id="MobiDB-lite"/>
    </source>
</evidence>
<dbReference type="InterPro" id="IPR011009">
    <property type="entry name" value="Kinase-like_dom_sf"/>
</dbReference>
<organism evidence="21 22">
    <name type="scientific">Coilia grayii</name>
    <name type="common">Gray's grenadier anchovy</name>
    <dbReference type="NCBI Taxonomy" id="363190"/>
    <lineage>
        <taxon>Eukaryota</taxon>
        <taxon>Metazoa</taxon>
        <taxon>Chordata</taxon>
        <taxon>Craniata</taxon>
        <taxon>Vertebrata</taxon>
        <taxon>Euteleostomi</taxon>
        <taxon>Actinopterygii</taxon>
        <taxon>Neopterygii</taxon>
        <taxon>Teleostei</taxon>
        <taxon>Clupei</taxon>
        <taxon>Clupeiformes</taxon>
        <taxon>Clupeoidei</taxon>
        <taxon>Engraulidae</taxon>
        <taxon>Coilinae</taxon>
        <taxon>Coilia</taxon>
    </lineage>
</organism>
<dbReference type="PANTHER" id="PTHR46485:SF3">
    <property type="entry name" value="DUAL SPECIFICITY TESTIS-SPECIFIC PROTEIN KINASE 1"/>
    <property type="match status" value="1"/>
</dbReference>
<keyword evidence="11 18" id="KW-0067">ATP-binding</keyword>
<evidence type="ECO:0000256" key="3">
    <source>
        <dbReference type="ARBA" id="ARBA00005843"/>
    </source>
</evidence>
<dbReference type="FunFam" id="1.10.510.10:FF:000202">
    <property type="entry name" value="Dual specificity testis-specific protein kinase 2"/>
    <property type="match status" value="1"/>
</dbReference>
<feature type="compositionally biased region" description="Acidic residues" evidence="19">
    <location>
        <begin position="1"/>
        <end position="12"/>
    </location>
</feature>
<keyword evidence="5" id="KW-0723">Serine/threonine-protein kinase</keyword>
<comment type="catalytic activity">
    <reaction evidence="15">
        <text>L-seryl-[protein] + ATP = O-phospho-L-seryl-[protein] + ADP + H(+)</text>
        <dbReference type="Rhea" id="RHEA:17989"/>
        <dbReference type="Rhea" id="RHEA-COMP:9863"/>
        <dbReference type="Rhea" id="RHEA-COMP:11604"/>
        <dbReference type="ChEBI" id="CHEBI:15378"/>
        <dbReference type="ChEBI" id="CHEBI:29999"/>
        <dbReference type="ChEBI" id="CHEBI:30616"/>
        <dbReference type="ChEBI" id="CHEBI:83421"/>
        <dbReference type="ChEBI" id="CHEBI:456216"/>
        <dbReference type="EC" id="2.7.12.1"/>
    </reaction>
</comment>
<dbReference type="PROSITE" id="PS50011">
    <property type="entry name" value="PROTEIN_KINASE_DOM"/>
    <property type="match status" value="1"/>
</dbReference>
<comment type="catalytic activity">
    <reaction evidence="16">
        <text>L-threonyl-[protein] + ATP = O-phospho-L-threonyl-[protein] + ADP + H(+)</text>
        <dbReference type="Rhea" id="RHEA:46608"/>
        <dbReference type="Rhea" id="RHEA-COMP:11060"/>
        <dbReference type="Rhea" id="RHEA-COMP:11605"/>
        <dbReference type="ChEBI" id="CHEBI:15378"/>
        <dbReference type="ChEBI" id="CHEBI:30013"/>
        <dbReference type="ChEBI" id="CHEBI:30616"/>
        <dbReference type="ChEBI" id="CHEBI:61977"/>
        <dbReference type="ChEBI" id="CHEBI:456216"/>
        <dbReference type="EC" id="2.7.12.1"/>
    </reaction>
</comment>
<feature type="binding site" evidence="18">
    <location>
        <position position="71"/>
    </location>
    <ligand>
        <name>ATP</name>
        <dbReference type="ChEBI" id="CHEBI:30616"/>
    </ligand>
</feature>
<dbReference type="EMBL" id="JBHFQA010000022">
    <property type="protein sequence ID" value="KAL2079275.1"/>
    <property type="molecule type" value="Genomic_DNA"/>
</dbReference>
<dbReference type="InterPro" id="IPR000719">
    <property type="entry name" value="Prot_kinase_dom"/>
</dbReference>
<evidence type="ECO:0000256" key="5">
    <source>
        <dbReference type="ARBA" id="ARBA00022527"/>
    </source>
</evidence>
<dbReference type="Gene3D" id="3.30.200.20">
    <property type="entry name" value="Phosphorylase Kinase, domain 1"/>
    <property type="match status" value="1"/>
</dbReference>
<evidence type="ECO:0000256" key="13">
    <source>
        <dbReference type="ARBA" id="ARBA00023137"/>
    </source>
</evidence>
<keyword evidence="13" id="KW-0829">Tyrosine-protein kinase</keyword>
<keyword evidence="22" id="KW-1185">Reference proteome</keyword>
<dbReference type="PANTHER" id="PTHR46485">
    <property type="entry name" value="LIM DOMAIN KINASE 1"/>
    <property type="match status" value="1"/>
</dbReference>
<dbReference type="InterPro" id="IPR001245">
    <property type="entry name" value="Ser-Thr/Tyr_kinase_cat_dom"/>
</dbReference>
<dbReference type="InterPro" id="IPR017441">
    <property type="entry name" value="Protein_kinase_ATP_BS"/>
</dbReference>
<comment type="cofactor">
    <cofactor evidence="1">
        <name>Mn(2+)</name>
        <dbReference type="ChEBI" id="CHEBI:29035"/>
    </cofactor>
</comment>
<feature type="compositionally biased region" description="Polar residues" evidence="19">
    <location>
        <begin position="446"/>
        <end position="460"/>
    </location>
</feature>
<evidence type="ECO:0000256" key="8">
    <source>
        <dbReference type="ARBA" id="ARBA00022723"/>
    </source>
</evidence>
<keyword evidence="6" id="KW-0597">Phosphoprotein</keyword>
<evidence type="ECO:0000256" key="4">
    <source>
        <dbReference type="ARBA" id="ARBA00013203"/>
    </source>
</evidence>
<dbReference type="GO" id="GO:0004713">
    <property type="term" value="F:protein tyrosine kinase activity"/>
    <property type="evidence" value="ECO:0007669"/>
    <property type="project" value="UniProtKB-KW"/>
</dbReference>
<feature type="region of interest" description="Disordered" evidence="19">
    <location>
        <begin position="350"/>
        <end position="473"/>
    </location>
</feature>
<evidence type="ECO:0000256" key="2">
    <source>
        <dbReference type="ARBA" id="ARBA00001946"/>
    </source>
</evidence>
<dbReference type="InterPro" id="IPR008266">
    <property type="entry name" value="Tyr_kinase_AS"/>
</dbReference>
<keyword evidence="12" id="KW-0460">Magnesium</keyword>
<keyword evidence="7" id="KW-0808">Transferase</keyword>
<dbReference type="GO" id="GO:0004712">
    <property type="term" value="F:protein serine/threonine/tyrosine kinase activity"/>
    <property type="evidence" value="ECO:0007669"/>
    <property type="project" value="UniProtKB-EC"/>
</dbReference>
<dbReference type="SUPFAM" id="SSF56112">
    <property type="entry name" value="Protein kinase-like (PK-like)"/>
    <property type="match status" value="1"/>
</dbReference>
<evidence type="ECO:0000256" key="11">
    <source>
        <dbReference type="ARBA" id="ARBA00022840"/>
    </source>
</evidence>
<evidence type="ECO:0000256" key="18">
    <source>
        <dbReference type="PROSITE-ProRule" id="PRU10141"/>
    </source>
</evidence>
<feature type="region of interest" description="Disordered" evidence="19">
    <location>
        <begin position="722"/>
        <end position="744"/>
    </location>
</feature>
<dbReference type="FunFam" id="3.30.200.20:FF:000134">
    <property type="entry name" value="Dual specificity testis-specific protein kinase 2"/>
    <property type="match status" value="1"/>
</dbReference>
<comment type="catalytic activity">
    <reaction evidence="17">
        <text>L-tyrosyl-[protein] + ATP = O-phospho-L-tyrosyl-[protein] + ADP + H(+)</text>
        <dbReference type="Rhea" id="RHEA:10596"/>
        <dbReference type="Rhea" id="RHEA-COMP:10136"/>
        <dbReference type="Rhea" id="RHEA-COMP:20101"/>
        <dbReference type="ChEBI" id="CHEBI:15378"/>
        <dbReference type="ChEBI" id="CHEBI:30616"/>
        <dbReference type="ChEBI" id="CHEBI:46858"/>
        <dbReference type="ChEBI" id="CHEBI:61978"/>
        <dbReference type="ChEBI" id="CHEBI:456216"/>
        <dbReference type="EC" id="2.7.12.1"/>
    </reaction>
</comment>
<feature type="region of interest" description="Disordered" evidence="19">
    <location>
        <begin position="790"/>
        <end position="812"/>
    </location>
</feature>
<evidence type="ECO:0000256" key="6">
    <source>
        <dbReference type="ARBA" id="ARBA00022553"/>
    </source>
</evidence>
<dbReference type="PROSITE" id="PS00107">
    <property type="entry name" value="PROTEIN_KINASE_ATP"/>
    <property type="match status" value="1"/>
</dbReference>
<evidence type="ECO:0000259" key="20">
    <source>
        <dbReference type="PROSITE" id="PS50011"/>
    </source>
</evidence>
<keyword evidence="9 18" id="KW-0547">Nucleotide-binding</keyword>
<comment type="caution">
    <text evidence="21">The sequence shown here is derived from an EMBL/GenBank/DDBJ whole genome shotgun (WGS) entry which is preliminary data.</text>
</comment>
<feature type="domain" description="Protein kinase" evidence="20">
    <location>
        <begin position="42"/>
        <end position="298"/>
    </location>
</feature>
<dbReference type="PRINTS" id="PR00109">
    <property type="entry name" value="TYRKINASE"/>
</dbReference>
<dbReference type="EC" id="2.7.12.1" evidence="4"/>
<dbReference type="GO" id="GO:0005524">
    <property type="term" value="F:ATP binding"/>
    <property type="evidence" value="ECO:0007669"/>
    <property type="project" value="UniProtKB-UniRule"/>
</dbReference>
<evidence type="ECO:0000256" key="14">
    <source>
        <dbReference type="ARBA" id="ARBA00023211"/>
    </source>
</evidence>
<keyword evidence="8" id="KW-0479">Metal-binding</keyword>
<comment type="similarity">
    <text evidence="3">Belongs to the protein kinase superfamily. TKL Ser/Thr protein kinase family.</text>
</comment>
<evidence type="ECO:0000256" key="7">
    <source>
        <dbReference type="ARBA" id="ARBA00022679"/>
    </source>
</evidence>
<dbReference type="PROSITE" id="PS00109">
    <property type="entry name" value="PROTEIN_KINASE_TYR"/>
    <property type="match status" value="1"/>
</dbReference>
<protein>
    <recommendedName>
        <fullName evidence="4">dual-specificity kinase</fullName>
        <ecNumber evidence="4">2.7.12.1</ecNumber>
    </recommendedName>
</protein>
<keyword evidence="10" id="KW-0418">Kinase</keyword>
<reference evidence="21 22" key="1">
    <citation type="submission" date="2024-09" db="EMBL/GenBank/DDBJ databases">
        <title>A chromosome-level genome assembly of Gray's grenadier anchovy, Coilia grayii.</title>
        <authorList>
            <person name="Fu Z."/>
        </authorList>
    </citation>
    <scope>NUCLEOTIDE SEQUENCE [LARGE SCALE GENOMIC DNA]</scope>
    <source>
        <strain evidence="21">G4</strain>
        <tissue evidence="21">Muscle</tissue>
    </source>
</reference>
<keyword evidence="14" id="KW-0464">Manganese</keyword>
<comment type="cofactor">
    <cofactor evidence="2">
        <name>Mg(2+)</name>
        <dbReference type="ChEBI" id="CHEBI:18420"/>
    </cofactor>
</comment>
<feature type="region of interest" description="Disordered" evidence="19">
    <location>
        <begin position="1"/>
        <end position="23"/>
    </location>
</feature>
<dbReference type="Pfam" id="PF07714">
    <property type="entry name" value="PK_Tyr_Ser-Thr"/>
    <property type="match status" value="1"/>
</dbReference>
<evidence type="ECO:0000313" key="21">
    <source>
        <dbReference type="EMBL" id="KAL2079275.1"/>
    </source>
</evidence>
<feature type="compositionally biased region" description="Low complexity" evidence="19">
    <location>
        <begin position="427"/>
        <end position="436"/>
    </location>
</feature>
<accession>A0ABD1IZ14</accession>
<name>A0ABD1IZ14_9TELE</name>
<evidence type="ECO:0000256" key="12">
    <source>
        <dbReference type="ARBA" id="ARBA00022842"/>
    </source>
</evidence>
<evidence type="ECO:0000256" key="10">
    <source>
        <dbReference type="ARBA" id="ARBA00022777"/>
    </source>
</evidence>
<dbReference type="Proteomes" id="UP001591681">
    <property type="component" value="Unassembled WGS sequence"/>
</dbReference>
<dbReference type="GO" id="GO:0004674">
    <property type="term" value="F:protein serine/threonine kinase activity"/>
    <property type="evidence" value="ECO:0007669"/>
    <property type="project" value="UniProtKB-KW"/>
</dbReference>
<dbReference type="GO" id="GO:0046872">
    <property type="term" value="F:metal ion binding"/>
    <property type="evidence" value="ECO:0007669"/>
    <property type="project" value="UniProtKB-KW"/>
</dbReference>
<feature type="compositionally biased region" description="Polar residues" evidence="19">
    <location>
        <begin position="351"/>
        <end position="366"/>
    </location>
</feature>
<proteinExistence type="inferred from homology"/>
<dbReference type="Gene3D" id="1.10.510.10">
    <property type="entry name" value="Transferase(Phosphotransferase) domain 1"/>
    <property type="match status" value="1"/>
</dbReference>
<evidence type="ECO:0000313" key="22">
    <source>
        <dbReference type="Proteomes" id="UP001591681"/>
    </source>
</evidence>